<dbReference type="GO" id="GO:0043190">
    <property type="term" value="C:ATP-binding cassette (ABC) transporter complex"/>
    <property type="evidence" value="ECO:0007669"/>
    <property type="project" value="InterPro"/>
</dbReference>
<evidence type="ECO:0000256" key="7">
    <source>
        <dbReference type="ARBA" id="ARBA00022519"/>
    </source>
</evidence>
<evidence type="ECO:0000256" key="5">
    <source>
        <dbReference type="ARBA" id="ARBA00022448"/>
    </source>
</evidence>
<keyword evidence="9 12" id="KW-1133">Transmembrane helix</keyword>
<evidence type="ECO:0000256" key="9">
    <source>
        <dbReference type="ARBA" id="ARBA00022989"/>
    </source>
</evidence>
<evidence type="ECO:0000256" key="10">
    <source>
        <dbReference type="ARBA" id="ARBA00023136"/>
    </source>
</evidence>
<dbReference type="Pfam" id="PF03739">
    <property type="entry name" value="LptF_LptG"/>
    <property type="match status" value="1"/>
</dbReference>
<dbReference type="GO" id="GO:0055085">
    <property type="term" value="P:transmembrane transport"/>
    <property type="evidence" value="ECO:0007669"/>
    <property type="project" value="InterPro"/>
</dbReference>
<comment type="subunit">
    <text evidence="11">Component of the lipopolysaccharide transport and assembly complex. The LptBFG transporter is composed of two ATP-binding proteins (LptB) and two transmembrane proteins (LptF and LptG).</text>
</comment>
<keyword evidence="6" id="KW-1003">Cell membrane</keyword>
<dbReference type="AlphaFoldDB" id="K7A4Q8"/>
<feature type="transmembrane region" description="Helical" evidence="12">
    <location>
        <begin position="359"/>
        <end position="378"/>
    </location>
</feature>
<feature type="transmembrane region" description="Helical" evidence="12">
    <location>
        <begin position="46"/>
        <end position="65"/>
    </location>
</feature>
<feature type="transmembrane region" description="Helical" evidence="12">
    <location>
        <begin position="77"/>
        <end position="106"/>
    </location>
</feature>
<feature type="transmembrane region" description="Helical" evidence="12">
    <location>
        <begin position="297"/>
        <end position="318"/>
    </location>
</feature>
<comment type="subcellular location">
    <subcellularLocation>
        <location evidence="2">Cell inner membrane</location>
        <topology evidence="2">Multi-pass membrane protein</topology>
    </subcellularLocation>
</comment>
<comment type="similarity">
    <text evidence="3">Belongs to the LptF/LptG family.</text>
</comment>
<dbReference type="NCBIfam" id="TIGR04407">
    <property type="entry name" value="LptF_YjgP"/>
    <property type="match status" value="1"/>
</dbReference>
<dbReference type="GO" id="GO:0015920">
    <property type="term" value="P:lipopolysaccharide transport"/>
    <property type="evidence" value="ECO:0007669"/>
    <property type="project" value="TreeGrafter"/>
</dbReference>
<evidence type="ECO:0000256" key="8">
    <source>
        <dbReference type="ARBA" id="ARBA00022692"/>
    </source>
</evidence>
<evidence type="ECO:0000256" key="6">
    <source>
        <dbReference type="ARBA" id="ARBA00022475"/>
    </source>
</evidence>
<reference evidence="14" key="1">
    <citation type="journal article" date="2014" name="Environ. Microbiol.">
        <title>Comparative genomics of the marine bacterial genus Glaciecola reveals the high degree of genomic diversity and genomic characteristic for cold adaptation.</title>
        <authorList>
            <person name="Qin Q.L."/>
            <person name="Xie B.B."/>
            <person name="Yu Y."/>
            <person name="Shu Y.L."/>
            <person name="Rong J.C."/>
            <person name="Zhang Y.J."/>
            <person name="Zhao D.L."/>
            <person name="Chen X.L."/>
            <person name="Zhang X.Y."/>
            <person name="Chen B."/>
            <person name="Zhou B.C."/>
            <person name="Zhang Y.Z."/>
        </authorList>
    </citation>
    <scope>NUCLEOTIDE SEQUENCE [LARGE SCALE GENOMIC DNA]</scope>
    <source>
        <strain evidence="14">ACAM 615</strain>
    </source>
</reference>
<evidence type="ECO:0000256" key="4">
    <source>
        <dbReference type="ARBA" id="ARBA00014213"/>
    </source>
</evidence>
<proteinExistence type="inferred from homology"/>
<dbReference type="STRING" id="1121922.GCA_000428905_01340"/>
<dbReference type="PANTHER" id="PTHR33529:SF7">
    <property type="entry name" value="LIPOPOLYSACCHARIDE EXPORT SYSTEM PERMEASE PROTEIN LPTF"/>
    <property type="match status" value="1"/>
</dbReference>
<feature type="transmembrane region" description="Helical" evidence="12">
    <location>
        <begin position="127"/>
        <end position="151"/>
    </location>
</feature>
<dbReference type="InterPro" id="IPR005495">
    <property type="entry name" value="LptG/LptF_permease"/>
</dbReference>
<sequence length="400" mass="44773">MLCALKQLETLSLLIYLHLSTITYDFISNKMLIFRYLLRETFKSQMAVFLVLMAIFITLKFARILGDASDGDVPADLVLGFITLYSPILASLVLPISLFLGVMLAHGRMYVDSEMTVLKACGVSEWYITRVTLLFAVILALVTAVVTLYLAPAAAEKEYQLQEQATAKSGLASVMPGRFQQTGNNKAVIFVHDVDSDSKQLQKIFLSQRSRDDNKMLLIYAKTGTIETSEIGDQQLVLFDGNQYEGSSTDQAFQIVNFDEYRVTIAPKNQEQKRRKLVALPTSELMKLDSIEAIAELQWRIAIPLSLPFLVLIAVPLSAVDPRQGRFGKMFPALLLYLGYFLLLLASRQVLEDGKLPPALGLWWVHCVMLLVGVGLIARDRKTGVVLRQLFLRRKDVSSP</sequence>
<evidence type="ECO:0000256" key="11">
    <source>
        <dbReference type="ARBA" id="ARBA00026081"/>
    </source>
</evidence>
<comment type="caution">
    <text evidence="13">The sequence shown here is derived from an EMBL/GenBank/DDBJ whole genome shotgun (WGS) entry which is preliminary data.</text>
</comment>
<evidence type="ECO:0000313" key="14">
    <source>
        <dbReference type="Proteomes" id="UP000006251"/>
    </source>
</evidence>
<feature type="transmembrane region" description="Helical" evidence="12">
    <location>
        <begin position="15"/>
        <end position="34"/>
    </location>
</feature>
<keyword evidence="10 12" id="KW-0472">Membrane</keyword>
<dbReference type="Proteomes" id="UP000006251">
    <property type="component" value="Unassembled WGS sequence"/>
</dbReference>
<accession>K7A4Q8</accession>
<evidence type="ECO:0000256" key="12">
    <source>
        <dbReference type="SAM" id="Phobius"/>
    </source>
</evidence>
<feature type="transmembrane region" description="Helical" evidence="12">
    <location>
        <begin position="330"/>
        <end position="347"/>
    </location>
</feature>
<dbReference type="InterPro" id="IPR030922">
    <property type="entry name" value="LptF"/>
</dbReference>
<evidence type="ECO:0000256" key="3">
    <source>
        <dbReference type="ARBA" id="ARBA00007725"/>
    </source>
</evidence>
<gene>
    <name evidence="13" type="primary">lptF</name>
    <name evidence="13" type="ORF">GPAL_3648</name>
</gene>
<evidence type="ECO:0000256" key="1">
    <source>
        <dbReference type="ARBA" id="ARBA00002265"/>
    </source>
</evidence>
<keyword evidence="7" id="KW-0997">Cell inner membrane</keyword>
<evidence type="ECO:0000256" key="2">
    <source>
        <dbReference type="ARBA" id="ARBA00004429"/>
    </source>
</evidence>
<dbReference type="EMBL" id="BAEQ01000057">
    <property type="protein sequence ID" value="GAC30490.1"/>
    <property type="molecule type" value="Genomic_DNA"/>
</dbReference>
<comment type="function">
    <text evidence="1">Part of the ABC transporter complex LptBFG involved in the translocation of lipopolysaccharide (LPS) from the inner membrane to the outer membrane.</text>
</comment>
<organism evidence="13 14">
    <name type="scientific">Brumicola pallidula DSM 14239 = ACAM 615</name>
    <dbReference type="NCBI Taxonomy" id="1121922"/>
    <lineage>
        <taxon>Bacteria</taxon>
        <taxon>Pseudomonadati</taxon>
        <taxon>Pseudomonadota</taxon>
        <taxon>Gammaproteobacteria</taxon>
        <taxon>Alteromonadales</taxon>
        <taxon>Alteromonadaceae</taxon>
        <taxon>Brumicola</taxon>
    </lineage>
</organism>
<dbReference type="PANTHER" id="PTHR33529">
    <property type="entry name" value="SLR0882 PROTEIN-RELATED"/>
    <property type="match status" value="1"/>
</dbReference>
<keyword evidence="5" id="KW-0813">Transport</keyword>
<keyword evidence="14" id="KW-1185">Reference proteome</keyword>
<evidence type="ECO:0000313" key="13">
    <source>
        <dbReference type="EMBL" id="GAC30490.1"/>
    </source>
</evidence>
<protein>
    <recommendedName>
        <fullName evidence="4">Lipopolysaccharide export system permease protein LptF</fullName>
    </recommendedName>
</protein>
<name>K7A4Q8_9ALTE</name>
<keyword evidence="8 12" id="KW-0812">Transmembrane</keyword>